<proteinExistence type="predicted"/>
<sequence length="639" mass="72709">MLDSNMSRIESSNKRPLVDKVKAFIGDYTDLKYDGAKIICLICDKPLMCWSKTDCRKHVNTLEHTNKKRGVPSTTQFKLDLTCMFQACNLPFVLVEQQPFLKFWHKYNPHRKLPTRATLRSYVPAVREGIENKIKSELAGKYLWLSVGDRKDIKKNCVVNVIVRVLDPFKSSPPLLLASKRVEKCSSEVITKLVLDTLKKFNISPNQLLMFVDDGSVNNGSVGCSLKKDCSNMLHITCKIHDLHLVTKTIQRCYPVVDELVANTKATFGKSALYYNKYFKQIKPAVLEFYPKRSRINFDYNQVETDLETIQNNYLKLYEAMEKLQNPAISLRESLRIIQGAHSLLSDAKNDSVLTKFETVLNRDSDFITLRQICDGSCPNSLINFKDYFNYVNVTSVDVTRSFSAYKSVFSSQRTSFTESSVEAYLMMQFFLLSHPFSGNQATRIVTNAISASLALSEWCLRNRALLKNKTILELGAGVGLTGLVVALNCEPKKYNFTDCHSTVLKTLRDNISLNFNSSDNTNNIVEVDVINLSWENVQSQSDDFKDIEIVLAADVVYDSSLFDCLYDALKCFLSNGRCEEVYMSCTERNLKTLAEFLAGLEKSGLNYEEISSPQQEHFCWSTEVPVRLFRIGKRCCNN</sequence>
<gene>
    <name evidence="1" type="ORF">MML48_5g00003258</name>
</gene>
<evidence type="ECO:0000313" key="2">
    <source>
        <dbReference type="Proteomes" id="UP001056778"/>
    </source>
</evidence>
<name>A0ACB9T603_HOLOL</name>
<evidence type="ECO:0000313" key="1">
    <source>
        <dbReference type="EMBL" id="KAI4462237.1"/>
    </source>
</evidence>
<comment type="caution">
    <text evidence="1">The sequence shown here is derived from an EMBL/GenBank/DDBJ whole genome shotgun (WGS) entry which is preliminary data.</text>
</comment>
<organism evidence="1 2">
    <name type="scientific">Holotrichia oblita</name>
    <name type="common">Chafer beetle</name>
    <dbReference type="NCBI Taxonomy" id="644536"/>
    <lineage>
        <taxon>Eukaryota</taxon>
        <taxon>Metazoa</taxon>
        <taxon>Ecdysozoa</taxon>
        <taxon>Arthropoda</taxon>
        <taxon>Hexapoda</taxon>
        <taxon>Insecta</taxon>
        <taxon>Pterygota</taxon>
        <taxon>Neoptera</taxon>
        <taxon>Endopterygota</taxon>
        <taxon>Coleoptera</taxon>
        <taxon>Polyphaga</taxon>
        <taxon>Scarabaeiformia</taxon>
        <taxon>Scarabaeidae</taxon>
        <taxon>Melolonthinae</taxon>
        <taxon>Holotrichia</taxon>
    </lineage>
</organism>
<keyword evidence="2" id="KW-1185">Reference proteome</keyword>
<accession>A0ACB9T603</accession>
<protein>
    <submittedName>
        <fullName evidence="1">Hepatocellular carcinoma-associated antigen</fullName>
    </submittedName>
</protein>
<reference evidence="1" key="1">
    <citation type="submission" date="2022-04" db="EMBL/GenBank/DDBJ databases">
        <title>Chromosome-scale genome assembly of Holotrichia oblita Faldermann.</title>
        <authorList>
            <person name="Rongchong L."/>
        </authorList>
    </citation>
    <scope>NUCLEOTIDE SEQUENCE</scope>
    <source>
        <strain evidence="1">81SQS9</strain>
    </source>
</reference>
<dbReference type="Proteomes" id="UP001056778">
    <property type="component" value="Chromosome 5"/>
</dbReference>
<dbReference type="EMBL" id="CM043019">
    <property type="protein sequence ID" value="KAI4462237.1"/>
    <property type="molecule type" value="Genomic_DNA"/>
</dbReference>